<keyword evidence="1" id="KW-1133">Transmembrane helix</keyword>
<proteinExistence type="predicted"/>
<comment type="caution">
    <text evidence="2">The sequence shown here is derived from an EMBL/GenBank/DDBJ whole genome shotgun (WGS) entry which is preliminary data.</text>
</comment>
<name>A0A1B9Y1B2_9FLAO</name>
<dbReference type="EMBL" id="MAKX01000001">
    <property type="protein sequence ID" value="OCK43608.1"/>
    <property type="molecule type" value="Genomic_DNA"/>
</dbReference>
<evidence type="ECO:0000313" key="2">
    <source>
        <dbReference type="EMBL" id="OCK43608.1"/>
    </source>
</evidence>
<gene>
    <name evidence="2" type="ORF">BA195_02590</name>
</gene>
<dbReference type="OrthoDB" id="1200950at2"/>
<keyword evidence="1" id="KW-0472">Membrane</keyword>
<dbReference type="STRING" id="447689.BA195_02590"/>
<dbReference type="RefSeq" id="WP_068702137.1">
    <property type="nucleotide sequence ID" value="NZ_JAUOSW010000001.1"/>
</dbReference>
<reference evidence="2 3" key="1">
    <citation type="submission" date="2016-06" db="EMBL/GenBank/DDBJ databases">
        <title>Draft Genome Sequence of Tenacibaculum soleae UCD-KL19.</title>
        <authorList>
            <person name="Eisen J.A."/>
            <person name="Coil D.A."/>
            <person name="Lujan K.M."/>
        </authorList>
    </citation>
    <scope>NUCLEOTIDE SEQUENCE [LARGE SCALE GENOMIC DNA]</scope>
    <source>
        <strain evidence="2 3">UCD-KL19</strain>
    </source>
</reference>
<evidence type="ECO:0000256" key="1">
    <source>
        <dbReference type="SAM" id="Phobius"/>
    </source>
</evidence>
<dbReference type="Proteomes" id="UP000093186">
    <property type="component" value="Unassembled WGS sequence"/>
</dbReference>
<feature type="transmembrane region" description="Helical" evidence="1">
    <location>
        <begin position="14"/>
        <end position="36"/>
    </location>
</feature>
<evidence type="ECO:0000313" key="3">
    <source>
        <dbReference type="Proteomes" id="UP000093186"/>
    </source>
</evidence>
<feature type="transmembrane region" description="Helical" evidence="1">
    <location>
        <begin position="48"/>
        <end position="70"/>
    </location>
</feature>
<accession>A0A1B9Y1B2</accession>
<sequence length="162" mass="19007">MSKLVIIKGGQKHFIFRFMAAILYAFAVFILVKFFINTQISTIENYTISFLHVLEMEIYVITLALLASVVNNHHFNLKAKTYRKYYSVGPLGYGKWQNISDLTYVSIYLNNNDIYEVIIWDKNNDRFKVSFHKLEKDAIETAKYVADKLSIDYYTKSVDKLF</sequence>
<organism evidence="2 3">
    <name type="scientific">Tenacibaculum soleae</name>
    <dbReference type="NCBI Taxonomy" id="447689"/>
    <lineage>
        <taxon>Bacteria</taxon>
        <taxon>Pseudomonadati</taxon>
        <taxon>Bacteroidota</taxon>
        <taxon>Flavobacteriia</taxon>
        <taxon>Flavobacteriales</taxon>
        <taxon>Flavobacteriaceae</taxon>
        <taxon>Tenacibaculum</taxon>
    </lineage>
</organism>
<keyword evidence="3" id="KW-1185">Reference proteome</keyword>
<protein>
    <submittedName>
        <fullName evidence="2">Uncharacterized protein</fullName>
    </submittedName>
</protein>
<keyword evidence="1" id="KW-0812">Transmembrane</keyword>
<dbReference type="AlphaFoldDB" id="A0A1B9Y1B2"/>